<reference evidence="4 5" key="1">
    <citation type="submission" date="2016-08" db="EMBL/GenBank/DDBJ databases">
        <title>A Parts List for Fungal Cellulosomes Revealed by Comparative Genomics.</title>
        <authorList>
            <consortium name="DOE Joint Genome Institute"/>
            <person name="Haitjema C.H."/>
            <person name="Gilmore S.P."/>
            <person name="Henske J.K."/>
            <person name="Solomon K.V."/>
            <person name="De Groot R."/>
            <person name="Kuo A."/>
            <person name="Mondo S.J."/>
            <person name="Salamov A.A."/>
            <person name="Labutti K."/>
            <person name="Zhao Z."/>
            <person name="Chiniquy J."/>
            <person name="Barry K."/>
            <person name="Brewer H.M."/>
            <person name="Purvine S.O."/>
            <person name="Wright A.T."/>
            <person name="Boxma B."/>
            <person name="Van Alen T."/>
            <person name="Hackstein J.H."/>
            <person name="Baker S.E."/>
            <person name="Grigoriev I.V."/>
            <person name="O'Malley M.A."/>
        </authorList>
    </citation>
    <scope>NUCLEOTIDE SEQUENCE [LARGE SCALE GENOMIC DNA]</scope>
    <source>
        <strain evidence="4 5">G1</strain>
    </source>
</reference>
<dbReference type="InterPro" id="IPR036908">
    <property type="entry name" value="RlpA-like_sf"/>
</dbReference>
<dbReference type="InterPro" id="IPR051477">
    <property type="entry name" value="Expansin_CellWall"/>
</dbReference>
<protein>
    <recommendedName>
        <fullName evidence="3">Expansin-like EG45 domain-containing protein</fullName>
    </recommendedName>
</protein>
<feature type="domain" description="Expansin-like EG45" evidence="3">
    <location>
        <begin position="1"/>
        <end position="86"/>
    </location>
</feature>
<feature type="region of interest" description="Disordered" evidence="2">
    <location>
        <begin position="351"/>
        <end position="473"/>
    </location>
</feature>
<evidence type="ECO:0000259" key="3">
    <source>
        <dbReference type="PROSITE" id="PS50842"/>
    </source>
</evidence>
<evidence type="ECO:0000313" key="5">
    <source>
        <dbReference type="Proteomes" id="UP000193920"/>
    </source>
</evidence>
<gene>
    <name evidence="4" type="ORF">LY90DRAFT_697119</name>
</gene>
<dbReference type="Proteomes" id="UP000193920">
    <property type="component" value="Unassembled WGS sequence"/>
</dbReference>
<evidence type="ECO:0000313" key="4">
    <source>
        <dbReference type="EMBL" id="ORY84528.1"/>
    </source>
</evidence>
<accession>A0A1Y2FKP1</accession>
<name>A0A1Y2FKP1_9FUNG</name>
<dbReference type="PROSITE" id="PS50842">
    <property type="entry name" value="EXPANSIN_EG45"/>
    <property type="match status" value="1"/>
</dbReference>
<sequence>MYGAAPNEAFYNLGEKCGICYELVGPNGVLLFMVDSHCPVKGNEHSCSGDMLHFDLHKNGFDTIVDEGIGRLNVTFRMVSCDHESNMILKTKKDVSKYFFSFVILYHNIGLKKVYYSYDNETWTGLEREGDYNHWTIRSVELPLYIQLESISGEKVETTINEIIADNYYDTGVQFSVPNKMYDPFSLKEIKSPKVEGCCKLDDAYTDIYYEGKYLGEWQDISNCEPENEYSENCYEGKKCIKVNFKDWNVYQFFNRIQPETKRYNAIKFAIKTENTCDKCLKIKLDDYSFYSISTSEAGKWEEKVLTLEELGLTSSTKKFRKFMFQGSKKDSQIIYFDSIKLVKSDYDDQGECNPNTIQNNNISQDNQNQNSQTDSNNNINSDTQENQNQNSQTDNTDNNTNTNNNVNNDPQDNQNQNTQNNNNDTQNQNTQNNNNDTQNQKTNSTDIDSNDSQEKKDQDNISTIEDNELNKGEENNGSVILKESIGLILIINIIISLLI</sequence>
<dbReference type="Gene3D" id="2.40.40.10">
    <property type="entry name" value="RlpA-like domain"/>
    <property type="match status" value="1"/>
</dbReference>
<dbReference type="Gene3D" id="2.60.40.760">
    <property type="entry name" value="Expansin, cellulose-binding-like domain"/>
    <property type="match status" value="1"/>
</dbReference>
<dbReference type="AlphaFoldDB" id="A0A1Y2FKP1"/>
<dbReference type="OrthoDB" id="406505at2759"/>
<dbReference type="EMBL" id="MCOG01000005">
    <property type="protein sequence ID" value="ORY84528.1"/>
    <property type="molecule type" value="Genomic_DNA"/>
</dbReference>
<dbReference type="InterPro" id="IPR007112">
    <property type="entry name" value="Expansin/allergen_DPBB_dom"/>
</dbReference>
<organism evidence="4 5">
    <name type="scientific">Neocallimastix californiae</name>
    <dbReference type="NCBI Taxonomy" id="1754190"/>
    <lineage>
        <taxon>Eukaryota</taxon>
        <taxon>Fungi</taxon>
        <taxon>Fungi incertae sedis</taxon>
        <taxon>Chytridiomycota</taxon>
        <taxon>Chytridiomycota incertae sedis</taxon>
        <taxon>Neocallimastigomycetes</taxon>
        <taxon>Neocallimastigales</taxon>
        <taxon>Neocallimastigaceae</taxon>
        <taxon>Neocallimastix</taxon>
    </lineage>
</organism>
<dbReference type="SUPFAM" id="SSF50685">
    <property type="entry name" value="Barwin-like endoglucanases"/>
    <property type="match status" value="1"/>
</dbReference>
<dbReference type="PANTHER" id="PTHR31836:SF21">
    <property type="entry name" value="EXPANSIN-LIKE PROTEIN 7"/>
    <property type="match status" value="1"/>
</dbReference>
<feature type="non-terminal residue" evidence="4">
    <location>
        <position position="500"/>
    </location>
</feature>
<dbReference type="PANTHER" id="PTHR31836">
    <property type="match status" value="1"/>
</dbReference>
<dbReference type="CDD" id="cd22271">
    <property type="entry name" value="DPBB_EXP_N-like"/>
    <property type="match status" value="1"/>
</dbReference>
<keyword evidence="1" id="KW-0732">Signal</keyword>
<feature type="compositionally biased region" description="Low complexity" evidence="2">
    <location>
        <begin position="356"/>
        <end position="447"/>
    </location>
</feature>
<evidence type="ECO:0000256" key="1">
    <source>
        <dbReference type="ARBA" id="ARBA00022729"/>
    </source>
</evidence>
<dbReference type="STRING" id="1754190.A0A1Y2FKP1"/>
<dbReference type="InterPro" id="IPR036749">
    <property type="entry name" value="Expansin_CBD_sf"/>
</dbReference>
<evidence type="ECO:0000256" key="2">
    <source>
        <dbReference type="SAM" id="MobiDB-lite"/>
    </source>
</evidence>
<comment type="caution">
    <text evidence="4">The sequence shown here is derived from an EMBL/GenBank/DDBJ whole genome shotgun (WGS) entry which is preliminary data.</text>
</comment>
<keyword evidence="5" id="KW-1185">Reference proteome</keyword>
<proteinExistence type="predicted"/>